<dbReference type="InterPro" id="IPR008979">
    <property type="entry name" value="Galactose-bd-like_sf"/>
</dbReference>
<evidence type="ECO:0000313" key="15">
    <source>
        <dbReference type="Proteomes" id="UP000321157"/>
    </source>
</evidence>
<keyword evidence="5" id="KW-0547">Nucleotide-binding</keyword>
<evidence type="ECO:0000256" key="10">
    <source>
        <dbReference type="SAM" id="Phobius"/>
    </source>
</evidence>
<dbReference type="PANTHER" id="PTHR24421">
    <property type="entry name" value="NITRATE/NITRITE SENSOR PROTEIN NARX-RELATED"/>
    <property type="match status" value="1"/>
</dbReference>
<feature type="domain" description="Histidine kinase/HSP90-like ATPase" evidence="11">
    <location>
        <begin position="565"/>
        <end position="651"/>
    </location>
</feature>
<keyword evidence="8" id="KW-0902">Two-component regulatory system</keyword>
<organism evidence="14 15">
    <name type="scientific">Aneurinibacillus danicus</name>
    <dbReference type="NCBI Taxonomy" id="267746"/>
    <lineage>
        <taxon>Bacteria</taxon>
        <taxon>Bacillati</taxon>
        <taxon>Bacillota</taxon>
        <taxon>Bacilli</taxon>
        <taxon>Bacillales</taxon>
        <taxon>Paenibacillaceae</taxon>
        <taxon>Aneurinibacillus group</taxon>
        <taxon>Aneurinibacillus</taxon>
    </lineage>
</organism>
<evidence type="ECO:0000259" key="13">
    <source>
        <dbReference type="Pfam" id="PF07730"/>
    </source>
</evidence>
<evidence type="ECO:0000256" key="6">
    <source>
        <dbReference type="ARBA" id="ARBA00022777"/>
    </source>
</evidence>
<dbReference type="Proteomes" id="UP000321157">
    <property type="component" value="Unassembled WGS sequence"/>
</dbReference>
<evidence type="ECO:0000256" key="1">
    <source>
        <dbReference type="ARBA" id="ARBA00000085"/>
    </source>
</evidence>
<dbReference type="Gene3D" id="2.60.120.260">
    <property type="entry name" value="Galactose-binding domain-like"/>
    <property type="match status" value="1"/>
</dbReference>
<feature type="transmembrane region" description="Helical" evidence="10">
    <location>
        <begin position="392"/>
        <end position="414"/>
    </location>
</feature>
<dbReference type="InterPro" id="IPR011712">
    <property type="entry name" value="Sig_transdc_His_kin_sub3_dim/P"/>
</dbReference>
<dbReference type="InterPro" id="IPR036890">
    <property type="entry name" value="HATPase_C_sf"/>
</dbReference>
<feature type="transmembrane region" description="Helical" evidence="10">
    <location>
        <begin position="306"/>
        <end position="326"/>
    </location>
</feature>
<feature type="domain" description="7TM-DISM receptor extracellular" evidence="12">
    <location>
        <begin position="208"/>
        <end position="405"/>
    </location>
</feature>
<keyword evidence="7" id="KW-0067">ATP-binding</keyword>
<keyword evidence="3" id="KW-0597">Phosphoprotein</keyword>
<evidence type="ECO:0000256" key="8">
    <source>
        <dbReference type="ARBA" id="ARBA00023012"/>
    </source>
</evidence>
<dbReference type="OrthoDB" id="9809348at2"/>
<comment type="catalytic activity">
    <reaction evidence="1">
        <text>ATP + protein L-histidine = ADP + protein N-phospho-L-histidine.</text>
        <dbReference type="EC" id="2.7.13.3"/>
    </reaction>
</comment>
<dbReference type="GO" id="GO:0005524">
    <property type="term" value="F:ATP binding"/>
    <property type="evidence" value="ECO:0007669"/>
    <property type="project" value="UniProtKB-KW"/>
</dbReference>
<keyword evidence="6" id="KW-0418">Kinase</keyword>
<feature type="transmembrane region" description="Helical" evidence="10">
    <location>
        <begin position="237"/>
        <end position="255"/>
    </location>
</feature>
<keyword evidence="10" id="KW-0472">Membrane</keyword>
<name>A0A511V5H4_9BACL</name>
<dbReference type="SUPFAM" id="SSF49785">
    <property type="entry name" value="Galactose-binding domain-like"/>
    <property type="match status" value="1"/>
</dbReference>
<comment type="caution">
    <text evidence="14">The sequence shown here is derived from an EMBL/GenBank/DDBJ whole genome shotgun (WGS) entry which is preliminary data.</text>
</comment>
<feature type="transmembrane region" description="Helical" evidence="10">
    <location>
        <begin position="275"/>
        <end position="294"/>
    </location>
</feature>
<dbReference type="Pfam" id="PF02518">
    <property type="entry name" value="HATPase_c"/>
    <property type="match status" value="1"/>
</dbReference>
<keyword evidence="9" id="KW-0175">Coiled coil</keyword>
<dbReference type="InterPro" id="IPR050482">
    <property type="entry name" value="Sensor_HK_TwoCompSys"/>
</dbReference>
<dbReference type="InterPro" id="IPR003594">
    <property type="entry name" value="HATPase_dom"/>
</dbReference>
<feature type="transmembrane region" description="Helical" evidence="10">
    <location>
        <begin position="332"/>
        <end position="353"/>
    </location>
</feature>
<keyword evidence="15" id="KW-1185">Reference proteome</keyword>
<dbReference type="PANTHER" id="PTHR24421:SF10">
    <property type="entry name" value="NITRATE_NITRITE SENSOR PROTEIN NARQ"/>
    <property type="match status" value="1"/>
</dbReference>
<dbReference type="SUPFAM" id="SSF55874">
    <property type="entry name" value="ATPase domain of HSP90 chaperone/DNA topoisomerase II/histidine kinase"/>
    <property type="match status" value="1"/>
</dbReference>
<dbReference type="Pfam" id="PF07695">
    <property type="entry name" value="7TMR-DISM_7TM"/>
    <property type="match status" value="1"/>
</dbReference>
<gene>
    <name evidence="14" type="ORF">ADA01nite_16460</name>
</gene>
<evidence type="ECO:0000256" key="3">
    <source>
        <dbReference type="ARBA" id="ARBA00022553"/>
    </source>
</evidence>
<feature type="coiled-coil region" evidence="9">
    <location>
        <begin position="416"/>
        <end position="461"/>
    </location>
</feature>
<dbReference type="GO" id="GO:0046983">
    <property type="term" value="F:protein dimerization activity"/>
    <property type="evidence" value="ECO:0007669"/>
    <property type="project" value="InterPro"/>
</dbReference>
<evidence type="ECO:0000256" key="9">
    <source>
        <dbReference type="SAM" id="Coils"/>
    </source>
</evidence>
<dbReference type="Gene3D" id="1.20.5.1930">
    <property type="match status" value="1"/>
</dbReference>
<dbReference type="AlphaFoldDB" id="A0A511V5H4"/>
<dbReference type="GO" id="GO:0016020">
    <property type="term" value="C:membrane"/>
    <property type="evidence" value="ECO:0007669"/>
    <property type="project" value="InterPro"/>
</dbReference>
<reference evidence="14 15" key="1">
    <citation type="submission" date="2019-07" db="EMBL/GenBank/DDBJ databases">
        <title>Whole genome shotgun sequence of Aneurinibacillus danicus NBRC 102444.</title>
        <authorList>
            <person name="Hosoyama A."/>
            <person name="Uohara A."/>
            <person name="Ohji S."/>
            <person name="Ichikawa N."/>
        </authorList>
    </citation>
    <scope>NUCLEOTIDE SEQUENCE [LARGE SCALE GENOMIC DNA]</scope>
    <source>
        <strain evidence="14 15">NBRC 102444</strain>
    </source>
</reference>
<keyword evidence="4" id="KW-0808">Transferase</keyword>
<dbReference type="Gene3D" id="3.30.565.10">
    <property type="entry name" value="Histidine kinase-like ATPase, C-terminal domain"/>
    <property type="match status" value="1"/>
</dbReference>
<feature type="transmembrane region" description="Helical" evidence="10">
    <location>
        <begin position="207"/>
        <end position="230"/>
    </location>
</feature>
<dbReference type="PROSITE" id="PS51257">
    <property type="entry name" value="PROKAR_LIPOPROTEIN"/>
    <property type="match status" value="1"/>
</dbReference>
<sequence length="651" mass="73698">MRERLFSLFALTILFFSFVLSGCAVHSSSFPAVKNGVLDASRWNFTTQGPIKLNGEWKFYWKQFTMDIPNASPSQNQDHTIIVPSIWNSKKINGIPLPGQGYATYTITVQFNPAEKNSTKALYIPTISSAYRLYINGKLAASAGTIGKTAQEMKPQSLSQVVYFQPKEERVTLTFHIANFVHKKGGIWKAILLGNDKQITDLKQKKLIFDAALSSCLLIAGLYHFVLYLLRRTNKSPLYFGLFCLFIGIRSVITGRDILLTTLFPNFDWEISLKAEYLGFYLALPIFVMFLHSMYPEDFPHPFIRLTQILGGAFSLLTLTTTSVFHSTAITWFYPVMLACISYILFLLFLVALRKREFALLNVSVAVIFFLTAINDILYYNQIVKIGNLTPFGLFLFVFVQSFTILVKSARAFANVERMSIQLKNLNNTLEEKVRERTQKLEHSLQEMAAARSEMSALAERNRIAGEIHDIVGHTLTPIIVQIEAGKRLIGKNLPLAIEKLELAQELVRNGLNEIRRTVRMIKEDTLIFDLLAELKELIHVTEKHAGIEIEYTIFPLPDLNLSQKKFLYHALQEGLTNGIRHGKSTHFTFILKEENETIVFLLKDNGQGCENITYGFGLKTMESRAAEINGTLSVISQPNQGCQLTISFPL</sequence>
<dbReference type="RefSeq" id="WP_146809471.1">
    <property type="nucleotide sequence ID" value="NZ_BJXX01000068.1"/>
</dbReference>
<dbReference type="GO" id="GO:0000155">
    <property type="term" value="F:phosphorelay sensor kinase activity"/>
    <property type="evidence" value="ECO:0007669"/>
    <property type="project" value="InterPro"/>
</dbReference>
<feature type="domain" description="Signal transduction histidine kinase subgroup 3 dimerisation and phosphoacceptor" evidence="13">
    <location>
        <begin position="460"/>
        <end position="526"/>
    </location>
</feature>
<evidence type="ECO:0000256" key="5">
    <source>
        <dbReference type="ARBA" id="ARBA00022741"/>
    </source>
</evidence>
<keyword evidence="10" id="KW-0812">Transmembrane</keyword>
<evidence type="ECO:0000313" key="14">
    <source>
        <dbReference type="EMBL" id="GEN34186.1"/>
    </source>
</evidence>
<dbReference type="Pfam" id="PF07730">
    <property type="entry name" value="HisKA_3"/>
    <property type="match status" value="1"/>
</dbReference>
<evidence type="ECO:0000259" key="11">
    <source>
        <dbReference type="Pfam" id="PF02518"/>
    </source>
</evidence>
<protein>
    <recommendedName>
        <fullName evidence="2">histidine kinase</fullName>
        <ecNumber evidence="2">2.7.13.3</ecNumber>
    </recommendedName>
</protein>
<feature type="transmembrane region" description="Helical" evidence="10">
    <location>
        <begin position="360"/>
        <end position="380"/>
    </location>
</feature>
<proteinExistence type="predicted"/>
<evidence type="ECO:0000256" key="4">
    <source>
        <dbReference type="ARBA" id="ARBA00022679"/>
    </source>
</evidence>
<evidence type="ECO:0000256" key="2">
    <source>
        <dbReference type="ARBA" id="ARBA00012438"/>
    </source>
</evidence>
<dbReference type="InterPro" id="IPR011623">
    <property type="entry name" value="7TMR_DISM_rcpt_extracell_dom1"/>
</dbReference>
<evidence type="ECO:0000259" key="12">
    <source>
        <dbReference type="Pfam" id="PF07695"/>
    </source>
</evidence>
<accession>A0A511V5H4</accession>
<dbReference type="CDD" id="cd16917">
    <property type="entry name" value="HATPase_UhpB-NarQ-NarX-like"/>
    <property type="match status" value="1"/>
</dbReference>
<dbReference type="EC" id="2.7.13.3" evidence="2"/>
<dbReference type="EMBL" id="BJXX01000068">
    <property type="protein sequence ID" value="GEN34186.1"/>
    <property type="molecule type" value="Genomic_DNA"/>
</dbReference>
<keyword evidence="10" id="KW-1133">Transmembrane helix</keyword>
<evidence type="ECO:0000256" key="7">
    <source>
        <dbReference type="ARBA" id="ARBA00022840"/>
    </source>
</evidence>